<reference evidence="5 6" key="1">
    <citation type="submission" date="2024-02" db="EMBL/GenBank/DDBJ databases">
        <authorList>
            <person name="Chen Y."/>
            <person name="Shah S."/>
            <person name="Dougan E. K."/>
            <person name="Thang M."/>
            <person name="Chan C."/>
        </authorList>
    </citation>
    <scope>NUCLEOTIDE SEQUENCE [LARGE SCALE GENOMIC DNA]</scope>
</reference>
<keyword evidence="6" id="KW-1185">Reference proteome</keyword>
<evidence type="ECO:0000259" key="4">
    <source>
        <dbReference type="PROSITE" id="PS50038"/>
    </source>
</evidence>
<name>A0ABP0JT71_9DINO</name>
<dbReference type="InterPro" id="IPR036790">
    <property type="entry name" value="Frizzled_dom_sf"/>
</dbReference>
<accession>A0ABP0JT71</accession>
<feature type="transmembrane region" description="Helical" evidence="2">
    <location>
        <begin position="263"/>
        <end position="287"/>
    </location>
</feature>
<keyword evidence="2" id="KW-0812">Transmembrane</keyword>
<feature type="signal peptide" evidence="3">
    <location>
        <begin position="1"/>
        <end position="21"/>
    </location>
</feature>
<evidence type="ECO:0000256" key="3">
    <source>
        <dbReference type="SAM" id="SignalP"/>
    </source>
</evidence>
<dbReference type="Proteomes" id="UP001642464">
    <property type="component" value="Unassembled WGS sequence"/>
</dbReference>
<dbReference type="Gene3D" id="1.10.2000.10">
    <property type="entry name" value="Frizzled cysteine-rich domain"/>
    <property type="match status" value="1"/>
</dbReference>
<evidence type="ECO:0000256" key="1">
    <source>
        <dbReference type="ARBA" id="ARBA00023157"/>
    </source>
</evidence>
<feature type="transmembrane region" description="Helical" evidence="2">
    <location>
        <begin position="394"/>
        <end position="414"/>
    </location>
</feature>
<organism evidence="5 6">
    <name type="scientific">Durusdinium trenchii</name>
    <dbReference type="NCBI Taxonomy" id="1381693"/>
    <lineage>
        <taxon>Eukaryota</taxon>
        <taxon>Sar</taxon>
        <taxon>Alveolata</taxon>
        <taxon>Dinophyceae</taxon>
        <taxon>Suessiales</taxon>
        <taxon>Symbiodiniaceae</taxon>
        <taxon>Durusdinium</taxon>
    </lineage>
</organism>
<proteinExistence type="predicted"/>
<gene>
    <name evidence="5" type="ORF">SCF082_LOCUS13701</name>
</gene>
<evidence type="ECO:0000313" key="5">
    <source>
        <dbReference type="EMBL" id="CAK9017573.1"/>
    </source>
</evidence>
<feature type="domain" description="FZ" evidence="4">
    <location>
        <begin position="25"/>
        <end position="125"/>
    </location>
</feature>
<keyword evidence="3" id="KW-0732">Signal</keyword>
<sequence length="646" mass="69989">MAGRNWLWVSGLAALAVSVAASAQHATGTCKPYPGEGGFCSDVIGGENVFVYDTMTIEDMDAAFETRVAVIFGAAGPVATEECFFGFRRLLCLTTFPICDAASSLPRRPCRAGCLEVIDATDGICKDVVSLGTAVGMGHLIVSCDAVIGDASNTPQSIYTNYYSPWDGAPAFVDETYTEGGEQLSCVPYEAGGVCEPMICPEPMLPRSFPLEIPGKSLRYTIPEDLDYCIGLNASEVDCERCKQTCEFPCPYPLIYSDGEYTILWLVQWLPGLLSAPLNALVAFTEFQKMRKLRGKGSVVDATVLIAACFNIVLLFLDSLPSLILHEDMRCAGEETFSYHTNPDGHPFCAFAKIKIHIIQALMFSVGCTLFRVYKQLSASQKMRKYAPGRATKWTFVICIFLIPVVLAIIDLLLQSDQVFESNVPIRLANGYTFADRGLHQANRLRYAFTCGTTVHTVLTEVLMVQAPLFVGGFAAVILSVKLYFLLRKMGHTSSGRKKTGSTSGRGTSAMKTLANNMIRFARICILLVILNTVSTLLFLPQAEDFADNIGEWATCVQTKYNPVTDQSGNAEDNSLAAGEALCGELSPLGPGLFQLLMVNLSLSIPPLAFALVFAIPILKSRKALKSAVAPTTQMTTTQSALSTAN</sequence>
<dbReference type="SUPFAM" id="SSF63501">
    <property type="entry name" value="Frizzled cysteine-rich domain"/>
    <property type="match status" value="1"/>
</dbReference>
<keyword evidence="1" id="KW-1015">Disulfide bond</keyword>
<comment type="caution">
    <text evidence="5">The sequence shown here is derived from an EMBL/GenBank/DDBJ whole genome shotgun (WGS) entry which is preliminary data.</text>
</comment>
<dbReference type="InterPro" id="IPR020067">
    <property type="entry name" value="Frizzled_dom"/>
</dbReference>
<feature type="transmembrane region" description="Helical" evidence="2">
    <location>
        <begin position="299"/>
        <end position="317"/>
    </location>
</feature>
<feature type="chain" id="PRO_5045353828" evidence="3">
    <location>
        <begin position="22"/>
        <end position="646"/>
    </location>
</feature>
<evidence type="ECO:0000256" key="2">
    <source>
        <dbReference type="SAM" id="Phobius"/>
    </source>
</evidence>
<keyword evidence="2" id="KW-1133">Transmembrane helix</keyword>
<evidence type="ECO:0000313" key="6">
    <source>
        <dbReference type="Proteomes" id="UP001642464"/>
    </source>
</evidence>
<feature type="transmembrane region" description="Helical" evidence="2">
    <location>
        <begin position="354"/>
        <end position="374"/>
    </location>
</feature>
<feature type="transmembrane region" description="Helical" evidence="2">
    <location>
        <begin position="596"/>
        <end position="619"/>
    </location>
</feature>
<feature type="transmembrane region" description="Helical" evidence="2">
    <location>
        <begin position="521"/>
        <end position="540"/>
    </location>
</feature>
<feature type="transmembrane region" description="Helical" evidence="2">
    <location>
        <begin position="467"/>
        <end position="487"/>
    </location>
</feature>
<keyword evidence="2" id="KW-0472">Membrane</keyword>
<dbReference type="EMBL" id="CAXAMM010008520">
    <property type="protein sequence ID" value="CAK9017573.1"/>
    <property type="molecule type" value="Genomic_DNA"/>
</dbReference>
<dbReference type="PROSITE" id="PS50038">
    <property type="entry name" value="FZ"/>
    <property type="match status" value="1"/>
</dbReference>
<protein>
    <submittedName>
        <fullName evidence="5">FZ domain-containing protein</fullName>
    </submittedName>
</protein>